<reference evidence="1 2" key="1">
    <citation type="journal article" date="2021" name="Sci. Rep.">
        <title>The genome of the diatom Chaetoceros tenuissimus carries an ancient integrated fragment of an extant virus.</title>
        <authorList>
            <person name="Hongo Y."/>
            <person name="Kimura K."/>
            <person name="Takaki Y."/>
            <person name="Yoshida Y."/>
            <person name="Baba S."/>
            <person name="Kobayashi G."/>
            <person name="Nagasaki K."/>
            <person name="Hano T."/>
            <person name="Tomaru Y."/>
        </authorList>
    </citation>
    <scope>NUCLEOTIDE SEQUENCE [LARGE SCALE GENOMIC DNA]</scope>
    <source>
        <strain evidence="1 2">NIES-3715</strain>
    </source>
</reference>
<dbReference type="AlphaFoldDB" id="A0AAD3D8E6"/>
<evidence type="ECO:0000313" key="1">
    <source>
        <dbReference type="EMBL" id="GFH57899.1"/>
    </source>
</evidence>
<proteinExistence type="predicted"/>
<name>A0AAD3D8E6_9STRA</name>
<dbReference type="EMBL" id="BLLK01000060">
    <property type="protein sequence ID" value="GFH57899.1"/>
    <property type="molecule type" value="Genomic_DNA"/>
</dbReference>
<comment type="caution">
    <text evidence="1">The sequence shown here is derived from an EMBL/GenBank/DDBJ whole genome shotgun (WGS) entry which is preliminary data.</text>
</comment>
<accession>A0AAD3D8E6</accession>
<evidence type="ECO:0000313" key="2">
    <source>
        <dbReference type="Proteomes" id="UP001054902"/>
    </source>
</evidence>
<keyword evidence="2" id="KW-1185">Reference proteome</keyword>
<gene>
    <name evidence="1" type="ORF">CTEN210_14375</name>
</gene>
<dbReference type="Proteomes" id="UP001054902">
    <property type="component" value="Unassembled WGS sequence"/>
</dbReference>
<protein>
    <submittedName>
        <fullName evidence="1">Uncharacterized protein</fullName>
    </submittedName>
</protein>
<organism evidence="1 2">
    <name type="scientific">Chaetoceros tenuissimus</name>
    <dbReference type="NCBI Taxonomy" id="426638"/>
    <lineage>
        <taxon>Eukaryota</taxon>
        <taxon>Sar</taxon>
        <taxon>Stramenopiles</taxon>
        <taxon>Ochrophyta</taxon>
        <taxon>Bacillariophyta</taxon>
        <taxon>Coscinodiscophyceae</taxon>
        <taxon>Chaetocerotophycidae</taxon>
        <taxon>Chaetocerotales</taxon>
        <taxon>Chaetocerotaceae</taxon>
        <taxon>Chaetoceros</taxon>
    </lineage>
</organism>
<sequence length="192" mass="21745">MFLPDNMKNTTEEANADNLRKKAYANIEKWSMEIIPERIRKGVQISVQEVQCGDPDCAPIDTAIAILFPAGGRGMMGLPLEAHEVTKEILEENFPYGEVLEKWAKGEDAEWPPMEDMMGQLPELRFDVGDKVECRVGADEVTGWAKGEVIQLWYREQGWQDGSFAPYKIRLDDGRDIFAPADVDQVIRAQKK</sequence>